<sequence length="128" mass="13187">MTAAARAALAAWQAMPSTVVCGPEAAEAGRAMAAALSDLLAQPGEVWVLDVSVEGPEGGDYDGLRTVHLSREGAFRTLLDKLAEHGVSFGDDVELLATSAAENGSMAGDFAIDEIAVSYGVQLAQIRP</sequence>
<evidence type="ECO:0000313" key="1">
    <source>
        <dbReference type="EMBL" id="QJD50340.1"/>
    </source>
</evidence>
<dbReference type="RefSeq" id="YP_009953431.1">
    <property type="nucleotide sequence ID" value="NC_051622.1"/>
</dbReference>
<proteinExistence type="predicted"/>
<protein>
    <submittedName>
        <fullName evidence="1">Uncharacterized protein</fullName>
    </submittedName>
</protein>
<dbReference type="GeneID" id="60324904"/>
<name>A0A6M3SYP7_9CAUD</name>
<evidence type="ECO:0000313" key="2">
    <source>
        <dbReference type="Proteomes" id="UP000501459"/>
    </source>
</evidence>
<accession>A0A6M3SYP7</accession>
<organism evidence="1 2">
    <name type="scientific">Mycobacterium phage MarkPhew</name>
    <dbReference type="NCBI Taxonomy" id="2725625"/>
    <lineage>
        <taxon>Viruses</taxon>
        <taxon>Duplodnaviria</taxon>
        <taxon>Heunggongvirae</taxon>
        <taxon>Uroviricota</taxon>
        <taxon>Caudoviricetes</taxon>
        <taxon>Weiservirinae</taxon>
        <taxon>Anayavirus</taxon>
        <taxon>Anayavirus markphew</taxon>
    </lineage>
</organism>
<reference evidence="2" key="1">
    <citation type="submission" date="2020-04" db="EMBL/GenBank/DDBJ databases">
        <authorList>
            <person name="Beauchamp P."/>
            <person name="Lattanzi R."/>
            <person name="Bidaburu M."/>
            <person name="Columbini C."/>
            <person name="Evard R."/>
            <person name="Fitzgerald S."/>
            <person name="Lopez A.J."/>
            <person name="Braley A."/>
            <person name="Ettinger A.-S.H."/>
            <person name="Anders K.R."/>
            <person name="Garlena R.A."/>
            <person name="Russell D.A."/>
            <person name="Pope W.H."/>
            <person name="Jacobs-Sera D."/>
            <person name="Hatfull G.F."/>
        </authorList>
    </citation>
    <scope>NUCLEOTIDE SEQUENCE [LARGE SCALE GENOMIC DNA]</scope>
</reference>
<gene>
    <name evidence="1" type="primary">40</name>
    <name evidence="1" type="ORF">SEA_MARKPHEW_40</name>
</gene>
<dbReference type="EMBL" id="MT310859">
    <property type="protein sequence ID" value="QJD50340.1"/>
    <property type="molecule type" value="Genomic_DNA"/>
</dbReference>
<keyword evidence="2" id="KW-1185">Reference proteome</keyword>
<dbReference type="Proteomes" id="UP000501459">
    <property type="component" value="Segment"/>
</dbReference>
<dbReference type="KEGG" id="vg:60324904"/>